<dbReference type="RefSeq" id="XP_044544244.1">
    <property type="nucleotide sequence ID" value="XM_044685578.1"/>
</dbReference>
<accession>A0AA88GGK0</accession>
<evidence type="ECO:0000256" key="1">
    <source>
        <dbReference type="ARBA" id="ARBA00022723"/>
    </source>
</evidence>
<evidence type="ECO:0000313" key="5">
    <source>
        <dbReference type="Proteomes" id="UP000816034"/>
    </source>
</evidence>
<feature type="domain" description="C2" evidence="3">
    <location>
        <begin position="1"/>
        <end position="123"/>
    </location>
</feature>
<dbReference type="PROSITE" id="PS50004">
    <property type="entry name" value="C2"/>
    <property type="match status" value="1"/>
</dbReference>
<evidence type="ECO:0000313" key="4">
    <source>
        <dbReference type="EMBL" id="KAG2375070.1"/>
    </source>
</evidence>
<dbReference type="Gene3D" id="2.60.40.150">
    <property type="entry name" value="C2 domain"/>
    <property type="match status" value="1"/>
</dbReference>
<keyword evidence="5" id="KW-1185">Reference proteome</keyword>
<gene>
    <name evidence="4" type="ORF">C9374_010074</name>
</gene>
<dbReference type="Pfam" id="PF00168">
    <property type="entry name" value="C2"/>
    <property type="match status" value="1"/>
</dbReference>
<dbReference type="InterPro" id="IPR000008">
    <property type="entry name" value="C2_dom"/>
</dbReference>
<dbReference type="SMART" id="SM00239">
    <property type="entry name" value="C2"/>
    <property type="match status" value="1"/>
</dbReference>
<proteinExistence type="predicted"/>
<dbReference type="GeneID" id="68102528"/>
<sequence>MSTTTDSTPCFTHHDRLTLRVESASNLVSADLNGYSDPFVDVSINGGYEKRTSIIKKNLNPVWNETFEYHYLLYMMNSPYQSFTIGFEVYDWDRITSNDFLGRASLEINAANIEFGKLYTVDLPLKDTKSGTLKVSYKVDRLAEKTIKKTSISSPSSSSSSSTMRFIDGTFPSEFRPSAPKGFKLITTESNKLLGTHVAVLINSTTGEVLTITYNDLKTLPFDEGAKVFLEVYLKNLKDRADKCHGKYEMESREMDVTSRVSCNKFTKVLETRCVTSVQGKQVYCVALTCGYSCGVLCNFVWMNTGSLSLPTSKYSQLLEVAKLTEVSKP</sequence>
<dbReference type="GO" id="GO:0046872">
    <property type="term" value="F:metal ion binding"/>
    <property type="evidence" value="ECO:0007669"/>
    <property type="project" value="UniProtKB-KW"/>
</dbReference>
<evidence type="ECO:0000256" key="2">
    <source>
        <dbReference type="ARBA" id="ARBA00022837"/>
    </source>
</evidence>
<dbReference type="EMBL" id="PYSW02000040">
    <property type="protein sequence ID" value="KAG2375070.1"/>
    <property type="molecule type" value="Genomic_DNA"/>
</dbReference>
<evidence type="ECO:0000259" key="3">
    <source>
        <dbReference type="PROSITE" id="PS50004"/>
    </source>
</evidence>
<dbReference type="PANTHER" id="PTHR45911">
    <property type="entry name" value="C2 DOMAIN-CONTAINING PROTEIN"/>
    <property type="match status" value="1"/>
</dbReference>
<keyword evidence="2" id="KW-0106">Calcium</keyword>
<reference evidence="4 5" key="1">
    <citation type="journal article" date="2018" name="BMC Genomics">
        <title>The genome of Naegleria lovaniensis, the basis for a comparative approach to unravel pathogenicity factors of the human pathogenic amoeba N. fowleri.</title>
        <authorList>
            <person name="Liechti N."/>
            <person name="Schurch N."/>
            <person name="Bruggmann R."/>
            <person name="Wittwer M."/>
        </authorList>
    </citation>
    <scope>NUCLEOTIDE SEQUENCE [LARGE SCALE GENOMIC DNA]</scope>
    <source>
        <strain evidence="4 5">ATCC 30569</strain>
    </source>
</reference>
<name>A0AA88GGK0_NAELO</name>
<protein>
    <recommendedName>
        <fullName evidence="3">C2 domain-containing protein</fullName>
    </recommendedName>
</protein>
<dbReference type="AlphaFoldDB" id="A0AA88GGK0"/>
<keyword evidence="1" id="KW-0479">Metal-binding</keyword>
<dbReference type="PRINTS" id="PR00360">
    <property type="entry name" value="C2DOMAIN"/>
</dbReference>
<dbReference type="Proteomes" id="UP000816034">
    <property type="component" value="Unassembled WGS sequence"/>
</dbReference>
<dbReference type="InterPro" id="IPR035892">
    <property type="entry name" value="C2_domain_sf"/>
</dbReference>
<comment type="caution">
    <text evidence="4">The sequence shown here is derived from an EMBL/GenBank/DDBJ whole genome shotgun (WGS) entry which is preliminary data.</text>
</comment>
<organism evidence="4 5">
    <name type="scientific">Naegleria lovaniensis</name>
    <name type="common">Amoeba</name>
    <dbReference type="NCBI Taxonomy" id="51637"/>
    <lineage>
        <taxon>Eukaryota</taxon>
        <taxon>Discoba</taxon>
        <taxon>Heterolobosea</taxon>
        <taxon>Tetramitia</taxon>
        <taxon>Eutetramitia</taxon>
        <taxon>Vahlkampfiidae</taxon>
        <taxon>Naegleria</taxon>
    </lineage>
</organism>
<dbReference type="SUPFAM" id="SSF49562">
    <property type="entry name" value="C2 domain (Calcium/lipid-binding domain, CaLB)"/>
    <property type="match status" value="1"/>
</dbReference>